<gene>
    <name evidence="2" type="ordered locus">PSPA7_5325</name>
</gene>
<reference evidence="2 3" key="2">
    <citation type="journal article" date="2010" name="PLoS ONE">
        <title>Complete genome sequence of the multiresistant taxonomic outlier Pseudomonas aeruginosa PA7.</title>
        <authorList>
            <person name="Roy P.H."/>
            <person name="Tetu S.G."/>
            <person name="Larouche A."/>
            <person name="Elbourne L."/>
            <person name="Tremblay S."/>
            <person name="Ren Q."/>
            <person name="Dodson R."/>
            <person name="Harkins D."/>
            <person name="Shay R."/>
            <person name="Watkins K."/>
            <person name="Mahamoud Y."/>
            <person name="Paulsen I.T."/>
        </authorList>
    </citation>
    <scope>NUCLEOTIDE SEQUENCE [LARGE SCALE GENOMIC DNA]</scope>
    <source>
        <strain evidence="2 3">PA7</strain>
    </source>
</reference>
<dbReference type="AlphaFoldDB" id="A6VC71"/>
<reference evidence="2 3" key="1">
    <citation type="submission" date="2007-06" db="EMBL/GenBank/DDBJ databases">
        <authorList>
            <person name="Dodson R.J."/>
            <person name="Harkins D."/>
            <person name="Paulsen I.T."/>
        </authorList>
    </citation>
    <scope>NUCLEOTIDE SEQUENCE [LARGE SCALE GENOMIC DNA]</scope>
    <source>
        <strain evidence="2 3">PA7</strain>
    </source>
</reference>
<dbReference type="HOGENOM" id="CLU_1184217_0_0_6"/>
<dbReference type="KEGG" id="pap:PSPA7_5325"/>
<protein>
    <submittedName>
        <fullName evidence="2">Uncharacterized protein</fullName>
    </submittedName>
</protein>
<dbReference type="RefSeq" id="WP_071535395.1">
    <property type="nucleotide sequence ID" value="NC_009656.1"/>
</dbReference>
<keyword evidence="1" id="KW-0175">Coiled coil</keyword>
<evidence type="ECO:0000256" key="1">
    <source>
        <dbReference type="SAM" id="Coils"/>
    </source>
</evidence>
<accession>A6VC71</accession>
<dbReference type="Proteomes" id="UP000001582">
    <property type="component" value="Chromosome"/>
</dbReference>
<evidence type="ECO:0000313" key="2">
    <source>
        <dbReference type="EMBL" id="ABR83786.2"/>
    </source>
</evidence>
<sequence>MARTKGQQATNQRGRRQLRFSLLKEILRCESVRTLSSDHKKLLFRLLSNGWSITDTPPDTSRIRALEKVASDARRLRGALNSLEAKDAASLDSNYRQTIPLSTRLLALEELEHDAAALAKVIKGEQADITRLRQKRTAAQLVKTLCMFGIPCGTRNDHDVDARNVTTAMRCVMFSMLEAGSKKLSWSTTASIIKLGIRVQTDPSENRMLPLEGLQAVTQAGEDALRLFMLEEPLWNGIRLET</sequence>
<organism evidence="2 3">
    <name type="scientific">Pseudomonas paraeruginosa (strain DSM 24068 / PA7)</name>
    <name type="common">Pseudomonas aeruginosa (strain PA7)</name>
    <dbReference type="NCBI Taxonomy" id="381754"/>
    <lineage>
        <taxon>Bacteria</taxon>
        <taxon>Pseudomonadati</taxon>
        <taxon>Pseudomonadota</taxon>
        <taxon>Gammaproteobacteria</taxon>
        <taxon>Pseudomonadales</taxon>
        <taxon>Pseudomonadaceae</taxon>
        <taxon>Pseudomonas</taxon>
        <taxon>Pseudomonas paraeruginosa</taxon>
    </lineage>
</organism>
<name>A6VC71_PSEP7</name>
<evidence type="ECO:0000313" key="3">
    <source>
        <dbReference type="Proteomes" id="UP000001582"/>
    </source>
</evidence>
<proteinExistence type="predicted"/>
<dbReference type="EMBL" id="CP000744">
    <property type="protein sequence ID" value="ABR83786.2"/>
    <property type="molecule type" value="Genomic_DNA"/>
</dbReference>
<feature type="coiled-coil region" evidence="1">
    <location>
        <begin position="66"/>
        <end position="128"/>
    </location>
</feature>